<dbReference type="Proteomes" id="UP001141552">
    <property type="component" value="Unassembled WGS sequence"/>
</dbReference>
<dbReference type="Pfam" id="PF04504">
    <property type="entry name" value="GeBP-like_DBD"/>
    <property type="match status" value="1"/>
</dbReference>
<dbReference type="GO" id="GO:0006355">
    <property type="term" value="P:regulation of DNA-templated transcription"/>
    <property type="evidence" value="ECO:0007669"/>
    <property type="project" value="InterPro"/>
</dbReference>
<dbReference type="PANTHER" id="PTHR31662">
    <property type="entry name" value="BNAANNG10740D PROTEIN-RELATED"/>
    <property type="match status" value="1"/>
</dbReference>
<evidence type="ECO:0000259" key="4">
    <source>
        <dbReference type="Pfam" id="PF04504"/>
    </source>
</evidence>
<feature type="compositionally biased region" description="Acidic residues" evidence="2">
    <location>
        <begin position="18"/>
        <end position="33"/>
    </location>
</feature>
<reference evidence="5" key="1">
    <citation type="submission" date="2022-02" db="EMBL/GenBank/DDBJ databases">
        <authorList>
            <person name="Henning P.M."/>
            <person name="McCubbin A.G."/>
            <person name="Shore J.S."/>
        </authorList>
    </citation>
    <scope>NUCLEOTIDE SEQUENCE</scope>
    <source>
        <strain evidence="5">F60SS</strain>
        <tissue evidence="5">Leaves</tissue>
    </source>
</reference>
<proteinExistence type="inferred from homology"/>
<evidence type="ECO:0000313" key="6">
    <source>
        <dbReference type="Proteomes" id="UP001141552"/>
    </source>
</evidence>
<reference evidence="5" key="2">
    <citation type="journal article" date="2023" name="Plants (Basel)">
        <title>Annotation of the Turnera subulata (Passifloraceae) Draft Genome Reveals the S-Locus Evolved after the Divergence of Turneroideae from Passifloroideae in a Stepwise Manner.</title>
        <authorList>
            <person name="Henning P.M."/>
            <person name="Roalson E.H."/>
            <person name="Mir W."/>
            <person name="McCubbin A.G."/>
            <person name="Shore J.S."/>
        </authorList>
    </citation>
    <scope>NUCLEOTIDE SEQUENCE</scope>
    <source>
        <strain evidence="5">F60SS</strain>
    </source>
</reference>
<sequence>MARKRKAPVEVPVPASPSEEEETASGSEEEEVGEGNQSENESGFEAASKESKRSKKEVAQPDNEHADDESRTNLNQRIWSDADEIILLQGVISFNKEKGISYRKLAKNMDLFYNFIKGSLHFDVSITQVKDKLSRLRKKYRKSRGKTSQKPHESQLYDLCKKIWENIADDGACRSNRNVGQSRSKKGKANAKKLDYQYLFLQLGRHLMQQQQGESHSLLEYKWNGTSRHRSSSAWKRTIPYGIFNTPSLIAIGFIYNNIYGNLSKNICDNLPNLRQHSFGDMEMVLYLKQLGTYPCLGFCFLHFSAAFLKLFSCFSIFQFTGHTPQSIFNMTSIQKIDFSNNNLS</sequence>
<dbReference type="SUPFAM" id="SSF52058">
    <property type="entry name" value="L domain-like"/>
    <property type="match status" value="1"/>
</dbReference>
<feature type="non-terminal residue" evidence="5">
    <location>
        <position position="1"/>
    </location>
</feature>
<name>A0A9Q0G2L6_9ROSI</name>
<dbReference type="InterPro" id="IPR007592">
    <property type="entry name" value="GEBP"/>
</dbReference>
<accession>A0A9Q0G2L6</accession>
<dbReference type="OrthoDB" id="851571at2759"/>
<feature type="transmembrane region" description="Helical" evidence="3">
    <location>
        <begin position="238"/>
        <end position="256"/>
    </location>
</feature>
<dbReference type="Gene3D" id="3.80.10.10">
    <property type="entry name" value="Ribonuclease Inhibitor"/>
    <property type="match status" value="1"/>
</dbReference>
<dbReference type="GO" id="GO:0005634">
    <property type="term" value="C:nucleus"/>
    <property type="evidence" value="ECO:0007669"/>
    <property type="project" value="TreeGrafter"/>
</dbReference>
<comment type="caution">
    <text evidence="5">The sequence shown here is derived from an EMBL/GenBank/DDBJ whole genome shotgun (WGS) entry which is preliminary data.</text>
</comment>
<dbReference type="EMBL" id="JAKUCV010002879">
    <property type="protein sequence ID" value="KAJ4841130.1"/>
    <property type="molecule type" value="Genomic_DNA"/>
</dbReference>
<feature type="domain" description="Glabrous enhancer-binding protein-like DBD" evidence="4">
    <location>
        <begin position="76"/>
        <end position="165"/>
    </location>
</feature>
<organism evidence="5 6">
    <name type="scientific">Turnera subulata</name>
    <dbReference type="NCBI Taxonomy" id="218843"/>
    <lineage>
        <taxon>Eukaryota</taxon>
        <taxon>Viridiplantae</taxon>
        <taxon>Streptophyta</taxon>
        <taxon>Embryophyta</taxon>
        <taxon>Tracheophyta</taxon>
        <taxon>Spermatophyta</taxon>
        <taxon>Magnoliopsida</taxon>
        <taxon>eudicotyledons</taxon>
        <taxon>Gunneridae</taxon>
        <taxon>Pentapetalae</taxon>
        <taxon>rosids</taxon>
        <taxon>fabids</taxon>
        <taxon>Malpighiales</taxon>
        <taxon>Passifloraceae</taxon>
        <taxon>Turnera</taxon>
    </lineage>
</organism>
<keyword evidence="3" id="KW-0472">Membrane</keyword>
<comment type="similarity">
    <text evidence="1">Belongs to the GeBP family.</text>
</comment>
<keyword evidence="3" id="KW-0812">Transmembrane</keyword>
<evidence type="ECO:0000256" key="3">
    <source>
        <dbReference type="SAM" id="Phobius"/>
    </source>
</evidence>
<feature type="region of interest" description="Disordered" evidence="2">
    <location>
        <begin position="1"/>
        <end position="74"/>
    </location>
</feature>
<evidence type="ECO:0000256" key="1">
    <source>
        <dbReference type="ARBA" id="ARBA00010820"/>
    </source>
</evidence>
<evidence type="ECO:0000256" key="2">
    <source>
        <dbReference type="SAM" id="MobiDB-lite"/>
    </source>
</evidence>
<dbReference type="PANTHER" id="PTHR31662:SF33">
    <property type="entry name" value="DNA-BINDING STOREKEEPER PROTEIN TRANSCRIPTIONAL REGULATOR-LIKE PROTEIN"/>
    <property type="match status" value="1"/>
</dbReference>
<keyword evidence="3" id="KW-1133">Transmembrane helix</keyword>
<evidence type="ECO:0000313" key="5">
    <source>
        <dbReference type="EMBL" id="KAJ4841130.1"/>
    </source>
</evidence>
<dbReference type="InterPro" id="IPR053932">
    <property type="entry name" value="GeBP-like_DBD"/>
</dbReference>
<feature type="compositionally biased region" description="Basic and acidic residues" evidence="2">
    <location>
        <begin position="47"/>
        <end position="71"/>
    </location>
</feature>
<keyword evidence="6" id="KW-1185">Reference proteome</keyword>
<feature type="compositionally biased region" description="Low complexity" evidence="2">
    <location>
        <begin position="34"/>
        <end position="46"/>
    </location>
</feature>
<feature type="transmembrane region" description="Helical" evidence="3">
    <location>
        <begin position="291"/>
        <end position="312"/>
    </location>
</feature>
<dbReference type="InterPro" id="IPR032675">
    <property type="entry name" value="LRR_dom_sf"/>
</dbReference>
<gene>
    <name evidence="5" type="ORF">Tsubulata_007644</name>
</gene>
<dbReference type="AlphaFoldDB" id="A0A9Q0G2L6"/>
<protein>
    <recommendedName>
        <fullName evidence="4">Glabrous enhancer-binding protein-like DBD domain-containing protein</fullName>
    </recommendedName>
</protein>